<feature type="compositionally biased region" description="Polar residues" evidence="1">
    <location>
        <begin position="40"/>
        <end position="49"/>
    </location>
</feature>
<dbReference type="EC" id="3.6.5.3" evidence="2"/>
<proteinExistence type="predicted"/>
<sequence>MNAGRLIESRPFVFFGLWSAGAPTTKRKRPQQMLRPFESLTGQAQKPGQ</sequence>
<dbReference type="GO" id="GO:0016787">
    <property type="term" value="F:hydrolase activity"/>
    <property type="evidence" value="ECO:0007669"/>
    <property type="project" value="UniProtKB-KW"/>
</dbReference>
<keyword evidence="3" id="KW-1185">Reference proteome</keyword>
<accession>A0ABM9X8V5</accession>
<organism evidence="2 3">
    <name type="scientific">Sulfitobacter indolifex HEL-45</name>
    <dbReference type="NCBI Taxonomy" id="391624"/>
    <lineage>
        <taxon>Bacteria</taxon>
        <taxon>Pseudomonadati</taxon>
        <taxon>Pseudomonadota</taxon>
        <taxon>Alphaproteobacteria</taxon>
        <taxon>Rhodobacterales</taxon>
        <taxon>Roseobacteraceae</taxon>
        <taxon>Sulfitobacter</taxon>
    </lineage>
</organism>
<keyword evidence="2" id="KW-0378">Hydrolase</keyword>
<dbReference type="EMBL" id="ABID01000001">
    <property type="protein sequence ID" value="EDQ05949.1"/>
    <property type="molecule type" value="Genomic_DNA"/>
</dbReference>
<keyword evidence="2" id="KW-0251">Elongation factor</keyword>
<protein>
    <submittedName>
        <fullName evidence="2">Elongation factor Tu</fullName>
        <ecNumber evidence="2">3.6.5.3</ecNumber>
    </submittedName>
</protein>
<name>A0ABM9X8V5_9RHOB</name>
<evidence type="ECO:0000313" key="3">
    <source>
        <dbReference type="Proteomes" id="UP000003257"/>
    </source>
</evidence>
<comment type="caution">
    <text evidence="2">The sequence shown here is derived from an EMBL/GenBank/DDBJ whole genome shotgun (WGS) entry which is preliminary data.</text>
</comment>
<dbReference type="GO" id="GO:0003746">
    <property type="term" value="F:translation elongation factor activity"/>
    <property type="evidence" value="ECO:0007669"/>
    <property type="project" value="UniProtKB-KW"/>
</dbReference>
<reference evidence="2 3" key="1">
    <citation type="submission" date="2007-11" db="EMBL/GenBank/DDBJ databases">
        <authorList>
            <person name="Wagner-Dobler I."/>
            <person name="Ferriera S."/>
            <person name="Johnson J."/>
            <person name="Kravitz S."/>
            <person name="Beeson K."/>
            <person name="Sutton G."/>
            <person name="Rogers Y.-H."/>
            <person name="Friedman R."/>
            <person name="Frazier M."/>
            <person name="Venter J.C."/>
        </authorList>
    </citation>
    <scope>NUCLEOTIDE SEQUENCE [LARGE SCALE GENOMIC DNA]</scope>
    <source>
        <strain evidence="2 3">HEL-45</strain>
    </source>
</reference>
<evidence type="ECO:0000313" key="2">
    <source>
        <dbReference type="EMBL" id="EDQ05949.1"/>
    </source>
</evidence>
<keyword evidence="2" id="KW-0648">Protein biosynthesis</keyword>
<evidence type="ECO:0000256" key="1">
    <source>
        <dbReference type="SAM" id="MobiDB-lite"/>
    </source>
</evidence>
<feature type="region of interest" description="Disordered" evidence="1">
    <location>
        <begin position="23"/>
        <end position="49"/>
    </location>
</feature>
<dbReference type="Proteomes" id="UP000003257">
    <property type="component" value="Unassembled WGS sequence"/>
</dbReference>
<gene>
    <name evidence="2" type="ORF">OIHEL45_04025</name>
</gene>